<reference evidence="1 2" key="1">
    <citation type="submission" date="2020-04" db="EMBL/GenBank/DDBJ databases">
        <title>Perkinsus olseni comparative genomics.</title>
        <authorList>
            <person name="Bogema D.R."/>
        </authorList>
    </citation>
    <scope>NUCLEOTIDE SEQUENCE [LARGE SCALE GENOMIC DNA]</scope>
    <source>
        <strain evidence="1">00978-12</strain>
    </source>
</reference>
<dbReference type="SUPFAM" id="SSF56672">
    <property type="entry name" value="DNA/RNA polymerases"/>
    <property type="match status" value="1"/>
</dbReference>
<protein>
    <submittedName>
        <fullName evidence="1">Uncharacterized protein</fullName>
    </submittedName>
</protein>
<evidence type="ECO:0000313" key="1">
    <source>
        <dbReference type="EMBL" id="KAF4680822.1"/>
    </source>
</evidence>
<dbReference type="SUPFAM" id="SSF50630">
    <property type="entry name" value="Acid proteases"/>
    <property type="match status" value="1"/>
</dbReference>
<dbReference type="OrthoDB" id="6429852at2759"/>
<dbReference type="Proteomes" id="UP000541610">
    <property type="component" value="Unassembled WGS sequence"/>
</dbReference>
<accession>A0A7J6NA95</accession>
<organism evidence="1 2">
    <name type="scientific">Perkinsus olseni</name>
    <name type="common">Perkinsus atlanticus</name>
    <dbReference type="NCBI Taxonomy" id="32597"/>
    <lineage>
        <taxon>Eukaryota</taxon>
        <taxon>Sar</taxon>
        <taxon>Alveolata</taxon>
        <taxon>Perkinsozoa</taxon>
        <taxon>Perkinsea</taxon>
        <taxon>Perkinsida</taxon>
        <taxon>Perkinsidae</taxon>
        <taxon>Perkinsus</taxon>
    </lineage>
</organism>
<dbReference type="CDD" id="cd00303">
    <property type="entry name" value="retropepsin_like"/>
    <property type="match status" value="1"/>
</dbReference>
<gene>
    <name evidence="1" type="ORF">FOZ60_012965</name>
</gene>
<evidence type="ECO:0000313" key="2">
    <source>
        <dbReference type="Proteomes" id="UP000541610"/>
    </source>
</evidence>
<sequence length="1398" mass="156238">MGDGYTKTAIILNSLDPVTRNTVMAKYQIEYGNIDNGDFKNLPSILFQLLRDAYSTPGERWDGRLQWESLQLGDYGSFDEYIQQFELLRATTGVLRGYAVSADEAYSRLWAGLSKDLREWATDYVANAYTFSDRGRPPRLHQPSTVTLSTWSASSGYPTSGCHDHYFGQLGSAAACQKLKAQLQCARCHRQGHLASICFAPAPGQVIAQPAKALSQTTTTTAVHDVQTTHTAVPEDPTFSDSKTAAATTATLCAISSQDAAMQVEQPTGIVLQPLVSSASTVPSTQGSTDEQSVVEKLKKAQLSQAPEPATSPQQGPLYSDLMLMPIPSVSGITGKQYKAMVDTGSGYSFVNDKTLCKLLEHKLVHCYRRARTLNVVTAGGHTFRCSIQVQLLIMSKAGTVPIWVYAATGLHNSFLLGVDVLLQLQSVIIMDAQGVKIHTHCRESFSPVSELLNKKIVTKKIPVQAQDITVKKTDSRSFPTTRDDLPELVNGTKQRSDTFDFIDDYTIRYAASLLASTTVTDVKNDSVIQTDAVFDASEGEVRHGVRTLRFENHGGASGRIYVRHVHRLPWKTASRPTNNIESVRRRTEAQLSKLSASDYEEYAVCMSVLSERDIIRRFRPGEKPLFAMVHFGVRPAYKGSTVTTPLRPVWAGTGLIDYLDTPLGHVRINVARPLLLIRCHKHFHIEDLSRAFYSMSAEPADFPYLAFWWAGDWWHFVKCPMGIPSSPAQLAFSIETIIEDLQHNTYDSKVPTVPHVDDIAQGFSSPRARDRVHSHNVTAFTENSFEVNAVKRVTDEDENVRVLGIWLNDQDEFTLLAVPPLGPESERVTLQQAVRYASSCFDPLGLAAETTTYQRLLIRECYTLGLDKRDPLPDHIHTELLKCRQNLLDMQPLKRYTEPYYYQGHPVYFCFVDASIEAISLVITARGHDRIYASGALVPKGRHLWTIVRLELAAIETALSHVDLFCDCLKDIPKLPIIVIATDSDINVARINSDKAPSKSLCQWDRSAILKLREELRRRGWLLRHVPGIANPADSISRPSTHAVRARGQATYHDRQTLEGWIQETLESLGYRNSAPSHKYACCAVTTRSAGKAREYTSIPPELGYTTEQLQALQQSDDHLRAIIVSLRHPQQPLRIRVQLRYYYLDANDVLRYKIQEGEPEDEKTVEEDALFGKSTDPVVIPSHAARLVWTKAHNLMSHPGTGSCFRRLSKQVRQLEAAVSTATLASNETPRPQTTITPNQLMRVNGLRMQSIIRVVDSDIKQATREYIDTLLEPKQPTEAQVQVIHNTFARTLRQYMDMWSSPSLKRFGRSSKTVSTDGMCAIGDKVFFWRPRKSKLQSCWKEATVLDISRDKRTITIRRADGSISNEYYYNIAMLGGEAAAGFKCRGGTAAHSAR</sequence>
<dbReference type="Pfam" id="PF05380">
    <property type="entry name" value="Peptidase_A17"/>
    <property type="match status" value="1"/>
</dbReference>
<dbReference type="InterPro" id="IPR043502">
    <property type="entry name" value="DNA/RNA_pol_sf"/>
</dbReference>
<dbReference type="Gene3D" id="2.40.70.10">
    <property type="entry name" value="Acid Proteases"/>
    <property type="match status" value="1"/>
</dbReference>
<comment type="caution">
    <text evidence="1">The sequence shown here is derived from an EMBL/GenBank/DDBJ whole genome shotgun (WGS) entry which is preliminary data.</text>
</comment>
<dbReference type="InterPro" id="IPR021109">
    <property type="entry name" value="Peptidase_aspartic_dom_sf"/>
</dbReference>
<dbReference type="EMBL" id="JABANP010000570">
    <property type="protein sequence ID" value="KAF4680822.1"/>
    <property type="molecule type" value="Genomic_DNA"/>
</dbReference>
<dbReference type="InterPro" id="IPR008042">
    <property type="entry name" value="Retrotrans_Pao"/>
</dbReference>
<proteinExistence type="predicted"/>
<name>A0A7J6NA95_PEROL</name>